<dbReference type="PROSITE" id="PS00375">
    <property type="entry name" value="UDPGT"/>
    <property type="match status" value="1"/>
</dbReference>
<accession>A0A200Q687</accession>
<dbReference type="EMBL" id="MVGT01002978">
    <property type="protein sequence ID" value="OVA05952.1"/>
    <property type="molecule type" value="Genomic_DNA"/>
</dbReference>
<dbReference type="OrthoDB" id="5835829at2759"/>
<organism evidence="4 5">
    <name type="scientific">Macleaya cordata</name>
    <name type="common">Five-seeded plume-poppy</name>
    <name type="synonym">Bocconia cordata</name>
    <dbReference type="NCBI Taxonomy" id="56857"/>
    <lineage>
        <taxon>Eukaryota</taxon>
        <taxon>Viridiplantae</taxon>
        <taxon>Streptophyta</taxon>
        <taxon>Embryophyta</taxon>
        <taxon>Tracheophyta</taxon>
        <taxon>Spermatophyta</taxon>
        <taxon>Magnoliopsida</taxon>
        <taxon>Ranunculales</taxon>
        <taxon>Papaveraceae</taxon>
        <taxon>Papaveroideae</taxon>
        <taxon>Macleaya</taxon>
    </lineage>
</organism>
<gene>
    <name evidence="4" type="ORF">BVC80_1707g57</name>
</gene>
<dbReference type="Gene3D" id="3.40.50.2000">
    <property type="entry name" value="Glycogen Phosphorylase B"/>
    <property type="match status" value="2"/>
</dbReference>
<dbReference type="SUPFAM" id="SSF53756">
    <property type="entry name" value="UDP-Glycosyltransferase/glycogen phosphorylase"/>
    <property type="match status" value="1"/>
</dbReference>
<dbReference type="OMA" id="SEEYSHC"/>
<comment type="caution">
    <text evidence="4">The sequence shown here is derived from an EMBL/GenBank/DDBJ whole genome shotgun (WGS) entry which is preliminary data.</text>
</comment>
<dbReference type="CDD" id="cd03784">
    <property type="entry name" value="GT1_Gtf-like"/>
    <property type="match status" value="1"/>
</dbReference>
<dbReference type="AlphaFoldDB" id="A0A200Q687"/>
<proteinExistence type="inferred from homology"/>
<evidence type="ECO:0000313" key="4">
    <source>
        <dbReference type="EMBL" id="OVA05952.1"/>
    </source>
</evidence>
<dbReference type="FunFam" id="3.40.50.2000:FF:000060">
    <property type="entry name" value="Glycosyltransferase"/>
    <property type="match status" value="1"/>
</dbReference>
<dbReference type="InterPro" id="IPR002213">
    <property type="entry name" value="UDP_glucos_trans"/>
</dbReference>
<dbReference type="Proteomes" id="UP000195402">
    <property type="component" value="Unassembled WGS sequence"/>
</dbReference>
<keyword evidence="5" id="KW-1185">Reference proteome</keyword>
<sequence>METLKEAFDMASPSFSNLLRSLNPNLLIYDFLQPWAPLVASSQNIPAIQFLTLGAASSSYYYQMCKNLAPVEFAFPSIFLHEYELQKFVRLLHSDPNSFTNKDRFVRCVNESYSIILIKTFSDIEAKYVDYLSSLVGKEVLSVGPLVQEPIGDHTKQSKFIEWLGKKNQSSVVFVSFGSEYFMSKEEMEELAYGLELSMVNFIWVIRFPEGEKIRVHDDGVLPQGFLERIGERGMVVEGWAPQAEILGHSSIGGFVSHCGWSSMMESMKFGVPIIAMPMQLDQPLNARLVVEIGVGMEVKSTTGEGMFEREEVAKVIKEVVVGKEGEVVRRRAKEVSLKMREKGEEEIDIVVEKLLQLCDKSDNKKENLEEQM</sequence>
<keyword evidence="2 3" id="KW-0808">Transferase</keyword>
<name>A0A200Q687_MACCD</name>
<evidence type="ECO:0000256" key="1">
    <source>
        <dbReference type="ARBA" id="ARBA00009995"/>
    </source>
</evidence>
<dbReference type="GO" id="GO:0008194">
    <property type="term" value="F:UDP-glycosyltransferase activity"/>
    <property type="evidence" value="ECO:0007669"/>
    <property type="project" value="InterPro"/>
</dbReference>
<dbReference type="PANTHER" id="PTHR48044:SF9">
    <property type="entry name" value="UDP-GLYCOSYLTRANSFERASE SUPERFAMILY PROTEIN"/>
    <property type="match status" value="1"/>
</dbReference>
<dbReference type="InParanoid" id="A0A200Q687"/>
<evidence type="ECO:0000256" key="2">
    <source>
        <dbReference type="ARBA" id="ARBA00022679"/>
    </source>
</evidence>
<comment type="similarity">
    <text evidence="1 3">Belongs to the UDP-glycosyltransferase family.</text>
</comment>
<dbReference type="PANTHER" id="PTHR48044">
    <property type="entry name" value="GLYCOSYLTRANSFERASE"/>
    <property type="match status" value="1"/>
</dbReference>
<dbReference type="Pfam" id="PF00201">
    <property type="entry name" value="UDPGT"/>
    <property type="match status" value="1"/>
</dbReference>
<keyword evidence="3" id="KW-0328">Glycosyltransferase</keyword>
<reference evidence="4 5" key="1">
    <citation type="journal article" date="2017" name="Mol. Plant">
        <title>The Genome of Medicinal Plant Macleaya cordata Provides New Insights into Benzylisoquinoline Alkaloids Metabolism.</title>
        <authorList>
            <person name="Liu X."/>
            <person name="Liu Y."/>
            <person name="Huang P."/>
            <person name="Ma Y."/>
            <person name="Qing Z."/>
            <person name="Tang Q."/>
            <person name="Cao H."/>
            <person name="Cheng P."/>
            <person name="Zheng Y."/>
            <person name="Yuan Z."/>
            <person name="Zhou Y."/>
            <person name="Liu J."/>
            <person name="Tang Z."/>
            <person name="Zhuo Y."/>
            <person name="Zhang Y."/>
            <person name="Yu L."/>
            <person name="Huang J."/>
            <person name="Yang P."/>
            <person name="Peng Q."/>
            <person name="Zhang J."/>
            <person name="Jiang W."/>
            <person name="Zhang Z."/>
            <person name="Lin K."/>
            <person name="Ro D.K."/>
            <person name="Chen X."/>
            <person name="Xiong X."/>
            <person name="Shang Y."/>
            <person name="Huang S."/>
            <person name="Zeng J."/>
        </authorList>
    </citation>
    <scope>NUCLEOTIDE SEQUENCE [LARGE SCALE GENOMIC DNA]</scope>
    <source>
        <strain evidence="5">cv. BLH2017</strain>
        <tissue evidence="4">Root</tissue>
    </source>
</reference>
<evidence type="ECO:0000256" key="3">
    <source>
        <dbReference type="RuleBase" id="RU003718"/>
    </source>
</evidence>
<dbReference type="InterPro" id="IPR035595">
    <property type="entry name" value="UDP_glycos_trans_CS"/>
</dbReference>
<dbReference type="STRING" id="56857.A0A200Q687"/>
<dbReference type="GO" id="GO:1901137">
    <property type="term" value="P:carbohydrate derivative biosynthetic process"/>
    <property type="evidence" value="ECO:0007669"/>
    <property type="project" value="UniProtKB-ARBA"/>
</dbReference>
<protein>
    <submittedName>
        <fullName evidence="4">UDP-glucuronosyl/UDP-glucosyltransferase</fullName>
    </submittedName>
</protein>
<evidence type="ECO:0000313" key="5">
    <source>
        <dbReference type="Proteomes" id="UP000195402"/>
    </source>
</evidence>